<reference evidence="1" key="1">
    <citation type="journal article" date="2014" name="Int. J. Syst. Evol. Microbiol.">
        <title>Complete genome sequence of Corynebacterium casei LMG S-19264T (=DSM 44701T), isolated from a smear-ripened cheese.</title>
        <authorList>
            <consortium name="US DOE Joint Genome Institute (JGI-PGF)"/>
            <person name="Walter F."/>
            <person name="Albersmeier A."/>
            <person name="Kalinowski J."/>
            <person name="Ruckert C."/>
        </authorList>
    </citation>
    <scope>NUCLEOTIDE SEQUENCE</scope>
    <source>
        <strain evidence="1">JCM 3090</strain>
    </source>
</reference>
<dbReference type="AlphaFoldDB" id="A0A8J3BGL6"/>
<comment type="caution">
    <text evidence="1">The sequence shown here is derived from an EMBL/GenBank/DDBJ whole genome shotgun (WGS) entry which is preliminary data.</text>
</comment>
<name>A0A8J3BGL6_9ACTN</name>
<organism evidence="1 2">
    <name type="scientific">Pilimelia anulata</name>
    <dbReference type="NCBI Taxonomy" id="53371"/>
    <lineage>
        <taxon>Bacteria</taxon>
        <taxon>Bacillati</taxon>
        <taxon>Actinomycetota</taxon>
        <taxon>Actinomycetes</taxon>
        <taxon>Micromonosporales</taxon>
        <taxon>Micromonosporaceae</taxon>
        <taxon>Pilimelia</taxon>
    </lineage>
</organism>
<reference evidence="1" key="2">
    <citation type="submission" date="2020-09" db="EMBL/GenBank/DDBJ databases">
        <authorList>
            <person name="Sun Q."/>
            <person name="Ohkuma M."/>
        </authorList>
    </citation>
    <scope>NUCLEOTIDE SEQUENCE</scope>
    <source>
        <strain evidence="1">JCM 3090</strain>
    </source>
</reference>
<evidence type="ECO:0000313" key="2">
    <source>
        <dbReference type="Proteomes" id="UP000649739"/>
    </source>
</evidence>
<dbReference type="EMBL" id="BMQB01000013">
    <property type="protein sequence ID" value="GGK09349.1"/>
    <property type="molecule type" value="Genomic_DNA"/>
</dbReference>
<protein>
    <submittedName>
        <fullName evidence="1">Uncharacterized protein</fullName>
    </submittedName>
</protein>
<dbReference type="Proteomes" id="UP000649739">
    <property type="component" value="Unassembled WGS sequence"/>
</dbReference>
<gene>
    <name evidence="1" type="ORF">GCM10010123_44040</name>
</gene>
<proteinExistence type="predicted"/>
<sequence>MLPLKSGVLLIGVAETRAIAGAAGRATRSAAPHATADRRNGLFRSGRTVRLFITDKP</sequence>
<keyword evidence="2" id="KW-1185">Reference proteome</keyword>
<evidence type="ECO:0000313" key="1">
    <source>
        <dbReference type="EMBL" id="GGK09349.1"/>
    </source>
</evidence>
<accession>A0A8J3BGL6</accession>